<name>B6IHG0_CAEBR</name>
<organism evidence="2 3">
    <name type="scientific">Caenorhabditis briggsae</name>
    <dbReference type="NCBI Taxonomy" id="6238"/>
    <lineage>
        <taxon>Eukaryota</taxon>
        <taxon>Metazoa</taxon>
        <taxon>Ecdysozoa</taxon>
        <taxon>Nematoda</taxon>
        <taxon>Chromadorea</taxon>
        <taxon>Rhabditida</taxon>
        <taxon>Rhabditina</taxon>
        <taxon>Rhabditomorpha</taxon>
        <taxon>Rhabditoidea</taxon>
        <taxon>Rhabditidae</taxon>
        <taxon>Peloderinae</taxon>
        <taxon>Caenorhabditis</taxon>
    </lineage>
</organism>
<gene>
    <name evidence="2 4" type="ORF">CBG27084</name>
    <name evidence="2" type="ORF">CBG_27084</name>
</gene>
<dbReference type="InParanoid" id="B6IHG0"/>
<evidence type="ECO:0000313" key="3">
    <source>
        <dbReference type="Proteomes" id="UP000008549"/>
    </source>
</evidence>
<protein>
    <submittedName>
        <fullName evidence="2">Protein CBG27084</fullName>
    </submittedName>
</protein>
<feature type="chain" id="PRO_5002844126" evidence="1">
    <location>
        <begin position="18"/>
        <end position="78"/>
    </location>
</feature>
<evidence type="ECO:0000313" key="2">
    <source>
        <dbReference type="EMBL" id="CAR99340.1"/>
    </source>
</evidence>
<dbReference type="HOGENOM" id="CLU_2624229_0_0_1"/>
<dbReference type="Proteomes" id="UP000008549">
    <property type="component" value="Unassembled WGS sequence"/>
</dbReference>
<dbReference type="WormBase" id="CBG27084a">
    <property type="protein sequence ID" value="CBP02400"/>
    <property type="gene ID" value="WBGene00088498"/>
</dbReference>
<reference evidence="2 3" key="1">
    <citation type="journal article" date="2003" name="PLoS Biol.">
        <title>The genome sequence of Caenorhabditis briggsae: a platform for comparative genomics.</title>
        <authorList>
            <person name="Stein L.D."/>
            <person name="Bao Z."/>
            <person name="Blasiar D."/>
            <person name="Blumenthal T."/>
            <person name="Brent M.R."/>
            <person name="Chen N."/>
            <person name="Chinwalla A."/>
            <person name="Clarke L."/>
            <person name="Clee C."/>
            <person name="Coghlan A."/>
            <person name="Coulson A."/>
            <person name="D'Eustachio P."/>
            <person name="Fitch D.H."/>
            <person name="Fulton L.A."/>
            <person name="Fulton R.E."/>
            <person name="Griffiths-Jones S."/>
            <person name="Harris T.W."/>
            <person name="Hillier L.W."/>
            <person name="Kamath R."/>
            <person name="Kuwabara P.E."/>
            <person name="Mardis E.R."/>
            <person name="Marra M.A."/>
            <person name="Miner T.L."/>
            <person name="Minx P."/>
            <person name="Mullikin J.C."/>
            <person name="Plumb R.W."/>
            <person name="Rogers J."/>
            <person name="Schein J.E."/>
            <person name="Sohrmann M."/>
            <person name="Spieth J."/>
            <person name="Stajich J.E."/>
            <person name="Wei C."/>
            <person name="Willey D."/>
            <person name="Wilson R.K."/>
            <person name="Durbin R."/>
            <person name="Waterston R.H."/>
        </authorList>
    </citation>
    <scope>NUCLEOTIDE SEQUENCE [LARGE SCALE GENOMIC DNA]</scope>
    <source>
        <strain evidence="2 3">AF16</strain>
    </source>
</reference>
<dbReference type="STRING" id="6238.B6IHG0"/>
<dbReference type="AlphaFoldDB" id="B6IHG0"/>
<sequence>MLLWNNLLSVLNALVYSVENLDGFENGLLDDASIINTTFVGDSEVHQYNQGTEDVRCRVALIFAKYAKPVSKKTSIKI</sequence>
<proteinExistence type="predicted"/>
<dbReference type="GeneID" id="68918544"/>
<reference evidence="2 3" key="2">
    <citation type="journal article" date="2011" name="PLoS Genet.">
        <title>Caenorhabditis briggsae recombinant inbred line genotypes reveal inter-strain incompatibility and the evolution of recombination.</title>
        <authorList>
            <person name="Ross J.A."/>
            <person name="Koboldt D.C."/>
            <person name="Staisch J.E."/>
            <person name="Chamberlin H.M."/>
            <person name="Gupta B.P."/>
            <person name="Miller R.D."/>
            <person name="Baird S.E."/>
            <person name="Haag E.S."/>
        </authorList>
    </citation>
    <scope>NUCLEOTIDE SEQUENCE [LARGE SCALE GENOMIC DNA]</scope>
    <source>
        <strain evidence="2 3">AF16</strain>
    </source>
</reference>
<evidence type="ECO:0000313" key="4">
    <source>
        <dbReference type="WormBase" id="CBG27084a"/>
    </source>
</evidence>
<dbReference type="EMBL" id="HE600998">
    <property type="protein sequence ID" value="CAR99340.1"/>
    <property type="molecule type" value="Genomic_DNA"/>
</dbReference>
<dbReference type="KEGG" id="cbr:CBG_27084"/>
<keyword evidence="1" id="KW-0732">Signal</keyword>
<feature type="signal peptide" evidence="1">
    <location>
        <begin position="1"/>
        <end position="17"/>
    </location>
</feature>
<keyword evidence="3" id="KW-1185">Reference proteome</keyword>
<evidence type="ECO:0000256" key="1">
    <source>
        <dbReference type="SAM" id="SignalP"/>
    </source>
</evidence>
<dbReference type="RefSeq" id="XP_045098903.1">
    <property type="nucleotide sequence ID" value="XM_045237656.1"/>
</dbReference>
<dbReference type="CTD" id="68918544"/>
<accession>B6IHG0</accession>